<comment type="caution">
    <text evidence="1">The sequence shown here is derived from an EMBL/GenBank/DDBJ whole genome shotgun (WGS) entry which is preliminary data.</text>
</comment>
<dbReference type="Proteomes" id="UP000798662">
    <property type="component" value="Chromosome 3"/>
</dbReference>
<evidence type="ECO:0000313" key="1">
    <source>
        <dbReference type="EMBL" id="KAK1868088.1"/>
    </source>
</evidence>
<protein>
    <submittedName>
        <fullName evidence="1">Uncharacterized protein</fullName>
    </submittedName>
</protein>
<reference evidence="1" key="1">
    <citation type="submission" date="2019-11" db="EMBL/GenBank/DDBJ databases">
        <title>Nori genome reveals adaptations in red seaweeds to the harsh intertidal environment.</title>
        <authorList>
            <person name="Wang D."/>
            <person name="Mao Y."/>
        </authorList>
    </citation>
    <scope>NUCLEOTIDE SEQUENCE</scope>
    <source>
        <tissue evidence="1">Gametophyte</tissue>
    </source>
</reference>
<evidence type="ECO:0000313" key="2">
    <source>
        <dbReference type="Proteomes" id="UP000798662"/>
    </source>
</evidence>
<proteinExistence type="predicted"/>
<accession>A0ACC3CDC9</accession>
<gene>
    <name evidence="1" type="ORF">I4F81_010584</name>
</gene>
<dbReference type="EMBL" id="CM020620">
    <property type="protein sequence ID" value="KAK1868088.1"/>
    <property type="molecule type" value="Genomic_DNA"/>
</dbReference>
<keyword evidence="2" id="KW-1185">Reference proteome</keyword>
<name>A0ACC3CDC9_PYRYE</name>
<sequence>MASTAHCGGASRLQSGELSPGQVTPPSPSSPIRWVLPSSSPLAMASPAMPMPMAAAAGLPSAMPSLSSLLTERAILTSLSPPLPAVLAILDAHITSLQLHAAAPFPTTAGMGCGGSPPTSPTSASSSPSPGSGAPLIRKRAKVSIPTARYPTTNFVGRLLGPRGLSLQSLERSTSTRIMIRGRGSVRKDREASVRGKPGWEHVFSDPLHVVIEVDVGAGGEVEADRRLKSAKEAVELLLVPVAEERDALKRAQLRELAILNGSFRGGGGGGGGLGGVAGGGVRVIEVNDRVGAATGGSGKLQPIGTKAPGGPCAANLSSIGAGLAVSPGSDCSSLTEEDGGCGGEAEARLPPSLDLDSWDETDAGTAEDVGTPGASGRRWGMSPMTPLAPAGGIWAPRVGGAAGGPSGGQLAATARPFCPAGARN</sequence>
<organism evidence="1 2">
    <name type="scientific">Pyropia yezoensis</name>
    <name type="common">Susabi-nori</name>
    <name type="synonym">Porphyra yezoensis</name>
    <dbReference type="NCBI Taxonomy" id="2788"/>
    <lineage>
        <taxon>Eukaryota</taxon>
        <taxon>Rhodophyta</taxon>
        <taxon>Bangiophyceae</taxon>
        <taxon>Bangiales</taxon>
        <taxon>Bangiaceae</taxon>
        <taxon>Pyropia</taxon>
    </lineage>
</organism>